<keyword evidence="7 15" id="KW-0479">Metal-binding</keyword>
<feature type="binding site" evidence="15">
    <location>
        <position position="591"/>
    </location>
    <ligand>
        <name>Ca(2+)</name>
        <dbReference type="ChEBI" id="CHEBI:29108"/>
    </ligand>
</feature>
<evidence type="ECO:0000256" key="10">
    <source>
        <dbReference type="ARBA" id="ARBA00022825"/>
    </source>
</evidence>
<dbReference type="InterPro" id="IPR030400">
    <property type="entry name" value="Sedolisin_dom"/>
</dbReference>
<feature type="chain" id="PRO_5002162690" description="tripeptidyl-peptidase II" evidence="16">
    <location>
        <begin position="21"/>
        <end position="609"/>
    </location>
</feature>
<dbReference type="EC" id="3.4.14.10" evidence="4"/>
<dbReference type="Gene3D" id="3.40.50.200">
    <property type="entry name" value="Peptidase S8/S53 domain"/>
    <property type="match status" value="1"/>
</dbReference>
<dbReference type="Proteomes" id="UP000053424">
    <property type="component" value="Unassembled WGS sequence"/>
</dbReference>
<keyword evidence="14" id="KW-0325">Glycoprotein</keyword>
<evidence type="ECO:0000256" key="16">
    <source>
        <dbReference type="SAM" id="SignalP"/>
    </source>
</evidence>
<accession>A0A0C3CRC5</accession>
<evidence type="ECO:0000256" key="8">
    <source>
        <dbReference type="ARBA" id="ARBA00022729"/>
    </source>
</evidence>
<protein>
    <recommendedName>
        <fullName evidence="4">tripeptidyl-peptidase II</fullName>
        <ecNumber evidence="4">3.4.14.10</ecNumber>
    </recommendedName>
</protein>
<dbReference type="PANTHER" id="PTHR14218">
    <property type="entry name" value="PROTEASE S8 TRIPEPTIDYL PEPTIDASE I CLN2"/>
    <property type="match status" value="1"/>
</dbReference>
<gene>
    <name evidence="18" type="ORF">M413DRAFT_315351</name>
</gene>
<evidence type="ECO:0000256" key="4">
    <source>
        <dbReference type="ARBA" id="ARBA00012462"/>
    </source>
</evidence>
<dbReference type="InterPro" id="IPR015366">
    <property type="entry name" value="S53_propep"/>
</dbReference>
<evidence type="ECO:0000256" key="11">
    <source>
        <dbReference type="ARBA" id="ARBA00022837"/>
    </source>
</evidence>
<keyword evidence="10 15" id="KW-0720">Serine protease</keyword>
<keyword evidence="19" id="KW-1185">Reference proteome</keyword>
<keyword evidence="9 15" id="KW-0378">Hydrolase</keyword>
<dbReference type="EMBL" id="KN831771">
    <property type="protein sequence ID" value="KIM46466.1"/>
    <property type="molecule type" value="Genomic_DNA"/>
</dbReference>
<evidence type="ECO:0000256" key="5">
    <source>
        <dbReference type="ARBA" id="ARBA00022525"/>
    </source>
</evidence>
<dbReference type="STRING" id="686832.A0A0C3CRC5"/>
<dbReference type="SUPFAM" id="SSF54897">
    <property type="entry name" value="Protease propeptides/inhibitors"/>
    <property type="match status" value="1"/>
</dbReference>
<dbReference type="GO" id="GO:0004252">
    <property type="term" value="F:serine-type endopeptidase activity"/>
    <property type="evidence" value="ECO:0007669"/>
    <property type="project" value="UniProtKB-UniRule"/>
</dbReference>
<evidence type="ECO:0000256" key="9">
    <source>
        <dbReference type="ARBA" id="ARBA00022801"/>
    </source>
</evidence>
<keyword evidence="8 16" id="KW-0732">Signal</keyword>
<dbReference type="CDD" id="cd11377">
    <property type="entry name" value="Pro-peptidase_S53"/>
    <property type="match status" value="1"/>
</dbReference>
<keyword evidence="6 15" id="KW-0645">Protease</keyword>
<proteinExistence type="predicted"/>
<evidence type="ECO:0000256" key="15">
    <source>
        <dbReference type="PROSITE-ProRule" id="PRU01032"/>
    </source>
</evidence>
<keyword evidence="13" id="KW-0865">Zymogen</keyword>
<comment type="catalytic activity">
    <reaction evidence="1">
        <text>Release of an N-terminal tripeptide from a polypeptide.</text>
        <dbReference type="EC" id="3.4.14.10"/>
    </reaction>
</comment>
<dbReference type="PROSITE" id="PS51695">
    <property type="entry name" value="SEDOLISIN"/>
    <property type="match status" value="1"/>
</dbReference>
<keyword evidence="12" id="KW-0843">Virulence</keyword>
<dbReference type="FunFam" id="3.40.50.200:FF:000015">
    <property type="entry name" value="Tripeptidyl peptidase A"/>
    <property type="match status" value="1"/>
</dbReference>
<feature type="binding site" evidence="15">
    <location>
        <position position="554"/>
    </location>
    <ligand>
        <name>Ca(2+)</name>
        <dbReference type="ChEBI" id="CHEBI:29108"/>
    </ligand>
</feature>
<feature type="signal peptide" evidence="16">
    <location>
        <begin position="1"/>
        <end position="20"/>
    </location>
</feature>
<evidence type="ECO:0000256" key="13">
    <source>
        <dbReference type="ARBA" id="ARBA00023145"/>
    </source>
</evidence>
<evidence type="ECO:0000256" key="12">
    <source>
        <dbReference type="ARBA" id="ARBA00023026"/>
    </source>
</evidence>
<feature type="active site" description="Charge relay system" evidence="15">
    <location>
        <position position="293"/>
    </location>
</feature>
<dbReference type="OrthoDB" id="409122at2759"/>
<dbReference type="GO" id="GO:0006508">
    <property type="term" value="P:proteolysis"/>
    <property type="evidence" value="ECO:0007669"/>
    <property type="project" value="UniProtKB-KW"/>
</dbReference>
<name>A0A0C3CRC5_HEBCY</name>
<keyword evidence="5" id="KW-0964">Secreted</keyword>
<feature type="binding site" evidence="15">
    <location>
        <position position="553"/>
    </location>
    <ligand>
        <name>Ca(2+)</name>
        <dbReference type="ChEBI" id="CHEBI:29108"/>
    </ligand>
</feature>
<dbReference type="Pfam" id="PF09286">
    <property type="entry name" value="Pro-kuma_activ"/>
    <property type="match status" value="1"/>
</dbReference>
<dbReference type="CDD" id="cd04056">
    <property type="entry name" value="Peptidases_S53"/>
    <property type="match status" value="1"/>
</dbReference>
<evidence type="ECO:0000256" key="1">
    <source>
        <dbReference type="ARBA" id="ARBA00001910"/>
    </source>
</evidence>
<feature type="active site" description="Charge relay system" evidence="15">
    <location>
        <position position="511"/>
    </location>
</feature>
<feature type="active site" description="Charge relay system" evidence="15">
    <location>
        <position position="297"/>
    </location>
</feature>
<sequence length="609" mass="66524">MRITSSCIALLSLYAQRIVALSDVILVKESVEVPEGWVKVGRANVGHTLNLRIGLPQPNFGLLEQHLYEISDPHHERYGNHLSKEEVEALVSPHQTSLDSVDQWLASHGLREIQFTRSPAKDWVSVKVPVAVAETMLNTTFYLWKHLESGDLVVRTTMYSLPRDVHDHIDVIQPTTIFARWKAMATTLHRPGHGDFFKEKSKSKLGAVDVDLSCTEAITVKCLAQLYKTAGYVPKATNKNGLGITGYLEQFANFADLRSFYESQVPEAVNSSFTFFSVNGGLNNQTLDEAGEEAGLDIQFAFGLSYPTPGTFWSTGGRPPFIPDNTAPTNDNEPYADWLDFVLKQGKIPQTISTSYADHEQTVPEAYARRVCRGFAQLGARGVSVLFASGDGGVSDGNSDPKTQQCFSNDGKNTYKFLPMFPPSCPYVTSVGGTFGIPEVAVPFSGGGFSYYFAQPPYQKSAVASYLSKLPPGHYDGLYNREGRGFPDVSAQSYPFQTWWKGEALLLGGTSASSPVVAAVVALLNDARLAKNLPPLGFLNPLLYSKGVNGFNDITEGNNVGCGTLGFNVRLSCLGLQSLTFPYFKATAGWDPVTGLGTPDFLKLKKLFT</sequence>
<feature type="binding site" evidence="15">
    <location>
        <position position="589"/>
    </location>
    <ligand>
        <name>Ca(2+)</name>
        <dbReference type="ChEBI" id="CHEBI:29108"/>
    </ligand>
</feature>
<dbReference type="SUPFAM" id="SSF52743">
    <property type="entry name" value="Subtilisin-like"/>
    <property type="match status" value="1"/>
</dbReference>
<organism evidence="18 19">
    <name type="scientific">Hebeloma cylindrosporum</name>
    <dbReference type="NCBI Taxonomy" id="76867"/>
    <lineage>
        <taxon>Eukaryota</taxon>
        <taxon>Fungi</taxon>
        <taxon>Dikarya</taxon>
        <taxon>Basidiomycota</taxon>
        <taxon>Agaricomycotina</taxon>
        <taxon>Agaricomycetes</taxon>
        <taxon>Agaricomycetidae</taxon>
        <taxon>Agaricales</taxon>
        <taxon>Agaricineae</taxon>
        <taxon>Hymenogastraceae</taxon>
        <taxon>Hebeloma</taxon>
    </lineage>
</organism>
<dbReference type="GO" id="GO:0046872">
    <property type="term" value="F:metal ion binding"/>
    <property type="evidence" value="ECO:0007669"/>
    <property type="project" value="UniProtKB-UniRule"/>
</dbReference>
<comment type="cofactor">
    <cofactor evidence="15">
        <name>Ca(2+)</name>
        <dbReference type="ChEBI" id="CHEBI:29108"/>
    </cofactor>
    <text evidence="15">Binds 1 Ca(2+) ion per subunit.</text>
</comment>
<dbReference type="GO" id="GO:0008240">
    <property type="term" value="F:tripeptidyl-peptidase activity"/>
    <property type="evidence" value="ECO:0007669"/>
    <property type="project" value="UniProtKB-EC"/>
</dbReference>
<evidence type="ECO:0000259" key="17">
    <source>
        <dbReference type="PROSITE" id="PS51695"/>
    </source>
</evidence>
<dbReference type="PROSITE" id="PS00138">
    <property type="entry name" value="SUBTILASE_SER"/>
    <property type="match status" value="1"/>
</dbReference>
<dbReference type="AlphaFoldDB" id="A0A0C3CRC5"/>
<feature type="domain" description="Peptidase S53" evidence="17">
    <location>
        <begin position="217"/>
        <end position="609"/>
    </location>
</feature>
<reference evidence="18 19" key="1">
    <citation type="submission" date="2014-04" db="EMBL/GenBank/DDBJ databases">
        <authorList>
            <consortium name="DOE Joint Genome Institute"/>
            <person name="Kuo A."/>
            <person name="Gay G."/>
            <person name="Dore J."/>
            <person name="Kohler A."/>
            <person name="Nagy L.G."/>
            <person name="Floudas D."/>
            <person name="Copeland A."/>
            <person name="Barry K.W."/>
            <person name="Cichocki N."/>
            <person name="Veneault-Fourrey C."/>
            <person name="LaButti K."/>
            <person name="Lindquist E.A."/>
            <person name="Lipzen A."/>
            <person name="Lundell T."/>
            <person name="Morin E."/>
            <person name="Murat C."/>
            <person name="Sun H."/>
            <person name="Tunlid A."/>
            <person name="Henrissat B."/>
            <person name="Grigoriev I.V."/>
            <person name="Hibbett D.S."/>
            <person name="Martin F."/>
            <person name="Nordberg H.P."/>
            <person name="Cantor M.N."/>
            <person name="Hua S.X."/>
        </authorList>
    </citation>
    <scope>NUCLEOTIDE SEQUENCE [LARGE SCALE GENOMIC DNA]</scope>
    <source>
        <strain evidence="19">h7</strain>
    </source>
</reference>
<dbReference type="PANTHER" id="PTHR14218:SF15">
    <property type="entry name" value="TRIPEPTIDYL-PEPTIDASE 1"/>
    <property type="match status" value="1"/>
</dbReference>
<dbReference type="SMART" id="SM00944">
    <property type="entry name" value="Pro-kuma_activ"/>
    <property type="match status" value="1"/>
</dbReference>
<dbReference type="InterPro" id="IPR036852">
    <property type="entry name" value="Peptidase_S8/S53_dom_sf"/>
</dbReference>
<reference evidence="19" key="2">
    <citation type="submission" date="2015-01" db="EMBL/GenBank/DDBJ databases">
        <title>Evolutionary Origins and Diversification of the Mycorrhizal Mutualists.</title>
        <authorList>
            <consortium name="DOE Joint Genome Institute"/>
            <consortium name="Mycorrhizal Genomics Consortium"/>
            <person name="Kohler A."/>
            <person name="Kuo A."/>
            <person name="Nagy L.G."/>
            <person name="Floudas D."/>
            <person name="Copeland A."/>
            <person name="Barry K.W."/>
            <person name="Cichocki N."/>
            <person name="Veneault-Fourrey C."/>
            <person name="LaButti K."/>
            <person name="Lindquist E.A."/>
            <person name="Lipzen A."/>
            <person name="Lundell T."/>
            <person name="Morin E."/>
            <person name="Murat C."/>
            <person name="Riley R."/>
            <person name="Ohm R."/>
            <person name="Sun H."/>
            <person name="Tunlid A."/>
            <person name="Henrissat B."/>
            <person name="Grigoriev I.V."/>
            <person name="Hibbett D.S."/>
            <person name="Martin F."/>
        </authorList>
    </citation>
    <scope>NUCLEOTIDE SEQUENCE [LARGE SCALE GENOMIC DNA]</scope>
    <source>
        <strain evidence="19">h7</strain>
    </source>
</reference>
<dbReference type="HOGENOM" id="CLU_013783_3_0_1"/>
<evidence type="ECO:0000256" key="7">
    <source>
        <dbReference type="ARBA" id="ARBA00022723"/>
    </source>
</evidence>
<evidence type="ECO:0000313" key="18">
    <source>
        <dbReference type="EMBL" id="KIM46466.1"/>
    </source>
</evidence>
<keyword evidence="11 15" id="KW-0106">Calcium</keyword>
<dbReference type="GO" id="GO:0005576">
    <property type="term" value="C:extracellular region"/>
    <property type="evidence" value="ECO:0007669"/>
    <property type="project" value="UniProtKB-SubCell"/>
</dbReference>
<evidence type="ECO:0000256" key="6">
    <source>
        <dbReference type="ARBA" id="ARBA00022670"/>
    </source>
</evidence>
<evidence type="ECO:0000256" key="14">
    <source>
        <dbReference type="ARBA" id="ARBA00023180"/>
    </source>
</evidence>
<dbReference type="InterPro" id="IPR050819">
    <property type="entry name" value="Tripeptidyl-peptidase_I"/>
</dbReference>
<comment type="subcellular location">
    <subcellularLocation>
        <location evidence="3">Secreted</location>
        <location evidence="3">Extracellular space</location>
    </subcellularLocation>
</comment>
<comment type="function">
    <text evidence="2">Secreted tripeptidyl-peptidase which degrades proteins at acidic pHs and is involved in virulence.</text>
</comment>
<evidence type="ECO:0000256" key="2">
    <source>
        <dbReference type="ARBA" id="ARBA00002451"/>
    </source>
</evidence>
<dbReference type="InterPro" id="IPR023828">
    <property type="entry name" value="Peptidase_S8_Ser-AS"/>
</dbReference>
<evidence type="ECO:0000256" key="3">
    <source>
        <dbReference type="ARBA" id="ARBA00004239"/>
    </source>
</evidence>
<evidence type="ECO:0000313" key="19">
    <source>
        <dbReference type="Proteomes" id="UP000053424"/>
    </source>
</evidence>